<dbReference type="InterPro" id="IPR002711">
    <property type="entry name" value="HNH"/>
</dbReference>
<proteinExistence type="inferred from homology"/>
<evidence type="ECO:0000313" key="5">
    <source>
        <dbReference type="Proteomes" id="UP000251891"/>
    </source>
</evidence>
<feature type="domain" description="HNH nuclease" evidence="3">
    <location>
        <begin position="468"/>
        <end position="520"/>
    </location>
</feature>
<dbReference type="GO" id="GO:0003676">
    <property type="term" value="F:nucleic acid binding"/>
    <property type="evidence" value="ECO:0007669"/>
    <property type="project" value="InterPro"/>
</dbReference>
<feature type="region of interest" description="Disordered" evidence="2">
    <location>
        <begin position="333"/>
        <end position="462"/>
    </location>
</feature>
<evidence type="ECO:0000256" key="2">
    <source>
        <dbReference type="SAM" id="MobiDB-lite"/>
    </source>
</evidence>
<dbReference type="InterPro" id="IPR003870">
    <property type="entry name" value="DUF222"/>
</dbReference>
<dbReference type="EMBL" id="QLYX01000017">
    <property type="protein sequence ID" value="RAY11645.1"/>
    <property type="molecule type" value="Genomic_DNA"/>
</dbReference>
<dbReference type="GO" id="GO:0004519">
    <property type="term" value="F:endonuclease activity"/>
    <property type="evidence" value="ECO:0007669"/>
    <property type="project" value="InterPro"/>
</dbReference>
<organism evidence="4 5">
    <name type="scientific">Actinomadura craniellae</name>
    <dbReference type="NCBI Taxonomy" id="2231787"/>
    <lineage>
        <taxon>Bacteria</taxon>
        <taxon>Bacillati</taxon>
        <taxon>Actinomycetota</taxon>
        <taxon>Actinomycetes</taxon>
        <taxon>Streptosporangiales</taxon>
        <taxon>Thermomonosporaceae</taxon>
        <taxon>Actinomadura</taxon>
    </lineage>
</organism>
<evidence type="ECO:0000256" key="1">
    <source>
        <dbReference type="ARBA" id="ARBA00023450"/>
    </source>
</evidence>
<dbReference type="Gene3D" id="1.10.30.50">
    <property type="match status" value="1"/>
</dbReference>
<accession>A0A365GXS9</accession>
<keyword evidence="5" id="KW-1185">Reference proteome</keyword>
<dbReference type="GO" id="GO:0008270">
    <property type="term" value="F:zinc ion binding"/>
    <property type="evidence" value="ECO:0007669"/>
    <property type="project" value="InterPro"/>
</dbReference>
<dbReference type="CDD" id="cd00085">
    <property type="entry name" value="HNHc"/>
    <property type="match status" value="1"/>
</dbReference>
<protein>
    <recommendedName>
        <fullName evidence="3">HNH nuclease domain-containing protein</fullName>
    </recommendedName>
</protein>
<feature type="region of interest" description="Disordered" evidence="2">
    <location>
        <begin position="1"/>
        <end position="20"/>
    </location>
</feature>
<comment type="caution">
    <text evidence="4">The sequence shown here is derived from an EMBL/GenBank/DDBJ whole genome shotgun (WGS) entry which is preliminary data.</text>
</comment>
<gene>
    <name evidence="4" type="ORF">DPM19_28890</name>
</gene>
<evidence type="ECO:0000259" key="3">
    <source>
        <dbReference type="SMART" id="SM00507"/>
    </source>
</evidence>
<sequence length="574" mass="61033">MLSETVPQGGSRLPEGLAEMPPGPELAAALALIDRSRLSGHDTVVLLQARARQVAHEQAELYADMAEVADRVRREVVGLPGVWDSDVPKFAAAEVAAALRLTKRAAGGVLEDAWLLVERLPAVWRALRAGLIDVPRAKVMVRETRVLPEPVARRVVGQILPQAPELTTGQLAYRVRRLVLEADPCAARNSYELGVAERRIVAGTDPDGTAYLAGYQLPVGPAAAAYERVDAIARAAKQAGDGRPMDQIRADVYLGLLEGTWNGPGPVHRRGVIELTADLPTLLNLADNPAELHGWGPVIADIARQITTQATTRTTVRDTIWVYSITDPLTGRLLHHGTTRRPVLPAPGSTRRRPLHLEPAGSGDTAHPPTAPCTEIGAQAEPTTGTGPGTDAEPVGLDTGPGAGPEGETQSRSPTAGSRGEDIGTGGRDTGTGQTARPAVAAQPAVAAVSGERAGTTERDPRRFLSARDRAHVIARDRTCRGPGCRVSARRSEIDHIVPHAQGGSSTPDNTDAKCGFCHDLKDAGWVVTRTPRGTTLWTSPLGHTYRKPPEPITRPADLTPAERRLAENLDQPP</sequence>
<dbReference type="Pfam" id="PF02720">
    <property type="entry name" value="DUF222"/>
    <property type="match status" value="1"/>
</dbReference>
<dbReference type="Pfam" id="PF01844">
    <property type="entry name" value="HNH"/>
    <property type="match status" value="1"/>
</dbReference>
<feature type="compositionally biased region" description="Low complexity" evidence="2">
    <location>
        <begin position="431"/>
        <end position="449"/>
    </location>
</feature>
<dbReference type="SMART" id="SM00507">
    <property type="entry name" value="HNHc"/>
    <property type="match status" value="1"/>
</dbReference>
<dbReference type="InterPro" id="IPR003615">
    <property type="entry name" value="HNH_nuc"/>
</dbReference>
<dbReference type="AlphaFoldDB" id="A0A365GXS9"/>
<comment type="similarity">
    <text evidence="1">Belongs to the Rv1128c/1148c/1588c/1702c/1945/3466 family.</text>
</comment>
<reference evidence="4 5" key="1">
    <citation type="submission" date="2018-06" db="EMBL/GenBank/DDBJ databases">
        <title>Actinomadura craniellae sp. nov. isolated from marine sponge Craniella sp.</title>
        <authorList>
            <person name="Li L."/>
            <person name="Xu Q.H."/>
            <person name="Lin H.W."/>
            <person name="Lu Y.H."/>
        </authorList>
    </citation>
    <scope>NUCLEOTIDE SEQUENCE [LARGE SCALE GENOMIC DNA]</scope>
    <source>
        <strain evidence="4 5">LHW63021</strain>
    </source>
</reference>
<feature type="region of interest" description="Disordered" evidence="2">
    <location>
        <begin position="540"/>
        <end position="574"/>
    </location>
</feature>
<name>A0A365GXS9_9ACTN</name>
<dbReference type="Proteomes" id="UP000251891">
    <property type="component" value="Unassembled WGS sequence"/>
</dbReference>
<evidence type="ECO:0000313" key="4">
    <source>
        <dbReference type="EMBL" id="RAY11645.1"/>
    </source>
</evidence>